<feature type="compositionally biased region" description="Basic and acidic residues" evidence="3">
    <location>
        <begin position="243"/>
        <end position="253"/>
    </location>
</feature>
<feature type="region of interest" description="Disordered" evidence="3">
    <location>
        <begin position="152"/>
        <end position="253"/>
    </location>
</feature>
<dbReference type="InterPro" id="IPR009071">
    <property type="entry name" value="HMG_box_dom"/>
</dbReference>
<sequence>MAPTVDDLRSQYENSLLAVAQSMRDAAEAAELFANAIVNTPIINGHAKDKGTTREEDAVDGKRKRAKKDPLAPKRPASSFFLFQNQIRPKVKEQHPNLPSHELRKLLAEQWNTLPEEQKNHFKQMADELKVVYGEEKEKYKARSPEEVAAAAAAAAATKKTPKARKPAATTSTTAPVVAKKPVVHPVSGSEESENESLEDEKVETKSGKSVKAASTSSRKALKSEPEEEEEEEQPPAKKIKSKHYDKPVSKRR</sequence>
<dbReference type="Proteomes" id="UP001163828">
    <property type="component" value="Unassembled WGS sequence"/>
</dbReference>
<protein>
    <submittedName>
        <fullName evidence="5">High mobility group box domain-containing protein</fullName>
    </submittedName>
</protein>
<dbReference type="InterPro" id="IPR036910">
    <property type="entry name" value="HMG_box_dom_sf"/>
</dbReference>
<dbReference type="InterPro" id="IPR050342">
    <property type="entry name" value="HMGB"/>
</dbReference>
<name>A0ABQ8QQ71_9AGAR</name>
<dbReference type="Pfam" id="PF00505">
    <property type="entry name" value="HMG_box"/>
    <property type="match status" value="1"/>
</dbReference>
<accession>A0ABQ8QQ71</accession>
<dbReference type="Gene3D" id="1.10.30.10">
    <property type="entry name" value="High mobility group box domain"/>
    <property type="match status" value="1"/>
</dbReference>
<proteinExistence type="predicted"/>
<dbReference type="PROSITE" id="PS50118">
    <property type="entry name" value="HMG_BOX_2"/>
    <property type="match status" value="1"/>
</dbReference>
<evidence type="ECO:0000313" key="6">
    <source>
        <dbReference type="Proteomes" id="UP001163828"/>
    </source>
</evidence>
<keyword evidence="6" id="KW-1185">Reference proteome</keyword>
<evidence type="ECO:0000259" key="4">
    <source>
        <dbReference type="PROSITE" id="PS50118"/>
    </source>
</evidence>
<feature type="DNA-binding region" description="HMG box" evidence="2">
    <location>
        <begin position="73"/>
        <end position="141"/>
    </location>
</feature>
<comment type="caution">
    <text evidence="5">The sequence shown here is derived from an EMBL/GenBank/DDBJ whole genome shotgun (WGS) entry which is preliminary data.</text>
</comment>
<keyword evidence="2" id="KW-0539">Nucleus</keyword>
<dbReference type="PANTHER" id="PTHR48112">
    <property type="entry name" value="HIGH MOBILITY GROUP PROTEIN DSP1"/>
    <property type="match status" value="1"/>
</dbReference>
<feature type="domain" description="HMG box" evidence="4">
    <location>
        <begin position="73"/>
        <end position="141"/>
    </location>
</feature>
<dbReference type="EMBL" id="MU790520">
    <property type="protein sequence ID" value="KAJ4000548.1"/>
    <property type="molecule type" value="Genomic_DNA"/>
</dbReference>
<dbReference type="CDD" id="cd00084">
    <property type="entry name" value="HMG-box_SF"/>
    <property type="match status" value="1"/>
</dbReference>
<feature type="compositionally biased region" description="Low complexity" evidence="3">
    <location>
        <begin position="167"/>
        <end position="181"/>
    </location>
</feature>
<reference evidence="5" key="1">
    <citation type="submission" date="2022-08" db="EMBL/GenBank/DDBJ databases">
        <authorList>
            <consortium name="DOE Joint Genome Institute"/>
            <person name="Min B."/>
            <person name="Riley R."/>
            <person name="Sierra-Patev S."/>
            <person name="Naranjo-Ortiz M."/>
            <person name="Looney B."/>
            <person name="Konkel Z."/>
            <person name="Slot J.C."/>
            <person name="Sakamoto Y."/>
            <person name="Steenwyk J.L."/>
            <person name="Rokas A."/>
            <person name="Carro J."/>
            <person name="Camarero S."/>
            <person name="Ferreira P."/>
            <person name="Molpeceres G."/>
            <person name="Ruiz-Duenas F.J."/>
            <person name="Serrano A."/>
            <person name="Henrissat B."/>
            <person name="Drula E."/>
            <person name="Hughes K.W."/>
            <person name="Mata J.L."/>
            <person name="Ishikawa N.K."/>
            <person name="Vargas-Isla R."/>
            <person name="Ushijima S."/>
            <person name="Smith C.A."/>
            <person name="Ahrendt S."/>
            <person name="Andreopoulos W."/>
            <person name="He G."/>
            <person name="Labutti K."/>
            <person name="Lipzen A."/>
            <person name="Ng V."/>
            <person name="Sandor L."/>
            <person name="Barry K."/>
            <person name="Martinez A.T."/>
            <person name="Xiao Y."/>
            <person name="Gibbons J.G."/>
            <person name="Terashima K."/>
            <person name="Hibbett D.S."/>
            <person name="Grigoriev I.V."/>
        </authorList>
    </citation>
    <scope>NUCLEOTIDE SEQUENCE</scope>
    <source>
        <strain evidence="5">TFB10827</strain>
    </source>
</reference>
<dbReference type="SMART" id="SM00398">
    <property type="entry name" value="HMG"/>
    <property type="match status" value="1"/>
</dbReference>
<feature type="region of interest" description="Disordered" evidence="3">
    <location>
        <begin position="44"/>
        <end position="75"/>
    </location>
</feature>
<gene>
    <name evidence="5" type="ORF">F5050DRAFT_443383</name>
</gene>
<dbReference type="SUPFAM" id="SSF47095">
    <property type="entry name" value="HMG-box"/>
    <property type="match status" value="1"/>
</dbReference>
<evidence type="ECO:0000313" key="5">
    <source>
        <dbReference type="EMBL" id="KAJ4000548.1"/>
    </source>
</evidence>
<evidence type="ECO:0000256" key="3">
    <source>
        <dbReference type="SAM" id="MobiDB-lite"/>
    </source>
</evidence>
<evidence type="ECO:0000256" key="2">
    <source>
        <dbReference type="PROSITE-ProRule" id="PRU00267"/>
    </source>
</evidence>
<evidence type="ECO:0000256" key="1">
    <source>
        <dbReference type="ARBA" id="ARBA00023125"/>
    </source>
</evidence>
<feature type="compositionally biased region" description="Acidic residues" evidence="3">
    <location>
        <begin position="191"/>
        <end position="202"/>
    </location>
</feature>
<feature type="compositionally biased region" description="Basic and acidic residues" evidence="3">
    <location>
        <begin position="46"/>
        <end position="61"/>
    </location>
</feature>
<dbReference type="PRINTS" id="PR00886">
    <property type="entry name" value="HIGHMOBLTY12"/>
</dbReference>
<keyword evidence="1 2" id="KW-0238">DNA-binding</keyword>
<organism evidence="5 6">
    <name type="scientific">Lentinula boryana</name>
    <dbReference type="NCBI Taxonomy" id="40481"/>
    <lineage>
        <taxon>Eukaryota</taxon>
        <taxon>Fungi</taxon>
        <taxon>Dikarya</taxon>
        <taxon>Basidiomycota</taxon>
        <taxon>Agaricomycotina</taxon>
        <taxon>Agaricomycetes</taxon>
        <taxon>Agaricomycetidae</taxon>
        <taxon>Agaricales</taxon>
        <taxon>Marasmiineae</taxon>
        <taxon>Omphalotaceae</taxon>
        <taxon>Lentinula</taxon>
    </lineage>
</organism>